<dbReference type="InterPro" id="IPR036864">
    <property type="entry name" value="Zn2-C6_fun-type_DNA-bd_sf"/>
</dbReference>
<feature type="domain" description="Zn(2)-C6 fungal-type" evidence="5">
    <location>
        <begin position="27"/>
        <end position="56"/>
    </location>
</feature>
<reference evidence="6 7" key="1">
    <citation type="journal article" date="2023" name="IMA Fungus">
        <title>Comparative genomic study of the Penicillium genus elucidates a diverse pangenome and 15 lateral gene transfer events.</title>
        <authorList>
            <person name="Petersen C."/>
            <person name="Sorensen T."/>
            <person name="Nielsen M.R."/>
            <person name="Sondergaard T.E."/>
            <person name="Sorensen J.L."/>
            <person name="Fitzpatrick D.A."/>
            <person name="Frisvad J.C."/>
            <person name="Nielsen K.L."/>
        </authorList>
    </citation>
    <scope>NUCLEOTIDE SEQUENCE [LARGE SCALE GENOMIC DNA]</scope>
    <source>
        <strain evidence="6 7">IBT 3361</strain>
    </source>
</reference>
<gene>
    <name evidence="6" type="ORF">N7505_008474</name>
</gene>
<dbReference type="SMART" id="SM00066">
    <property type="entry name" value="GAL4"/>
    <property type="match status" value="1"/>
</dbReference>
<dbReference type="Proteomes" id="UP001220256">
    <property type="component" value="Unassembled WGS sequence"/>
</dbReference>
<comment type="caution">
    <text evidence="6">The sequence shown here is derived from an EMBL/GenBank/DDBJ whole genome shotgun (WGS) entry which is preliminary data.</text>
</comment>
<dbReference type="EMBL" id="JAPVEB010000006">
    <property type="protein sequence ID" value="KAJ5261607.1"/>
    <property type="molecule type" value="Genomic_DNA"/>
</dbReference>
<keyword evidence="7" id="KW-1185">Reference proteome</keyword>
<keyword evidence="1" id="KW-0805">Transcription regulation</keyword>
<keyword evidence="3" id="KW-0804">Transcription</keyword>
<proteinExistence type="predicted"/>
<evidence type="ECO:0000256" key="4">
    <source>
        <dbReference type="ARBA" id="ARBA00023242"/>
    </source>
</evidence>
<dbReference type="PROSITE" id="PS00463">
    <property type="entry name" value="ZN2_CY6_FUNGAL_1"/>
    <property type="match status" value="1"/>
</dbReference>
<dbReference type="InterPro" id="IPR001138">
    <property type="entry name" value="Zn2Cys6_DnaBD"/>
</dbReference>
<accession>A0ABQ8WA31</accession>
<evidence type="ECO:0000256" key="3">
    <source>
        <dbReference type="ARBA" id="ARBA00023163"/>
    </source>
</evidence>
<evidence type="ECO:0000256" key="1">
    <source>
        <dbReference type="ARBA" id="ARBA00023015"/>
    </source>
</evidence>
<evidence type="ECO:0000259" key="5">
    <source>
        <dbReference type="PROSITE" id="PS00463"/>
    </source>
</evidence>
<dbReference type="SUPFAM" id="SSF57701">
    <property type="entry name" value="Zn2/Cys6 DNA-binding domain"/>
    <property type="match status" value="1"/>
</dbReference>
<dbReference type="Gene3D" id="4.10.240.10">
    <property type="entry name" value="Zn(2)-C6 fungal-type DNA-binding domain"/>
    <property type="match status" value="1"/>
</dbReference>
<sequence>MPSPPTRPSKRYRPHVPLDKRKRAVRACIACRVVKKKCILTAANQCQSCTRAGQVCVFEMKPNDRGDTLSQEPSKWNKSDHLLAALTDN</sequence>
<evidence type="ECO:0000313" key="6">
    <source>
        <dbReference type="EMBL" id="KAJ5261607.1"/>
    </source>
</evidence>
<keyword evidence="2" id="KW-0238">DNA-binding</keyword>
<name>A0ABQ8WA31_PENCH</name>
<evidence type="ECO:0000313" key="7">
    <source>
        <dbReference type="Proteomes" id="UP001220256"/>
    </source>
</evidence>
<protein>
    <submittedName>
        <fullName evidence="6">C6 transcription factor</fullName>
    </submittedName>
</protein>
<evidence type="ECO:0000256" key="2">
    <source>
        <dbReference type="ARBA" id="ARBA00023125"/>
    </source>
</evidence>
<organism evidence="6 7">
    <name type="scientific">Penicillium chrysogenum</name>
    <name type="common">Penicillium notatum</name>
    <dbReference type="NCBI Taxonomy" id="5076"/>
    <lineage>
        <taxon>Eukaryota</taxon>
        <taxon>Fungi</taxon>
        <taxon>Dikarya</taxon>
        <taxon>Ascomycota</taxon>
        <taxon>Pezizomycotina</taxon>
        <taxon>Eurotiomycetes</taxon>
        <taxon>Eurotiomycetidae</taxon>
        <taxon>Eurotiales</taxon>
        <taxon>Aspergillaceae</taxon>
        <taxon>Penicillium</taxon>
        <taxon>Penicillium chrysogenum species complex</taxon>
    </lineage>
</organism>
<keyword evidence="4" id="KW-0539">Nucleus</keyword>